<sequence length="86" mass="10037">MAQLCIKTKDEFRLFMELNRRYSEISIDTDNGIDDESKIKAFNIDDVKIIVDDENIMSIIGETVVKVSKEEFLKRPVKCIKALLRR</sequence>
<gene>
    <name evidence="1" type="ORF">HF849_10160</name>
</gene>
<evidence type="ECO:0000313" key="1">
    <source>
        <dbReference type="EMBL" id="NMF05113.1"/>
    </source>
</evidence>
<comment type="caution">
    <text evidence="1">The sequence shown here is derived from an EMBL/GenBank/DDBJ whole genome shotgun (WGS) entry which is preliminary data.</text>
</comment>
<dbReference type="RefSeq" id="WP_168981883.1">
    <property type="nucleotide sequence ID" value="NZ_JABAGD010000015.1"/>
</dbReference>
<protein>
    <submittedName>
        <fullName evidence="1">Uncharacterized protein</fullName>
    </submittedName>
</protein>
<proteinExistence type="predicted"/>
<dbReference type="AlphaFoldDB" id="A0A7X9SP06"/>
<name>A0A7X9SP06_CLOBE</name>
<dbReference type="Proteomes" id="UP000587880">
    <property type="component" value="Unassembled WGS sequence"/>
</dbReference>
<evidence type="ECO:0000313" key="2">
    <source>
        <dbReference type="Proteomes" id="UP000587880"/>
    </source>
</evidence>
<accession>A0A7X9SP06</accession>
<reference evidence="1 2" key="1">
    <citation type="submission" date="2020-04" db="EMBL/GenBank/DDBJ databases">
        <authorList>
            <person name="Hitch T.C.A."/>
            <person name="Wylensek D."/>
            <person name="Clavel T."/>
        </authorList>
    </citation>
    <scope>NUCLEOTIDE SEQUENCE [LARGE SCALE GENOMIC DNA]</scope>
    <source>
        <strain evidence="1 2">WB01_NA02</strain>
    </source>
</reference>
<organism evidence="1 2">
    <name type="scientific">Clostridium beijerinckii</name>
    <name type="common">Clostridium MP</name>
    <dbReference type="NCBI Taxonomy" id="1520"/>
    <lineage>
        <taxon>Bacteria</taxon>
        <taxon>Bacillati</taxon>
        <taxon>Bacillota</taxon>
        <taxon>Clostridia</taxon>
        <taxon>Eubacteriales</taxon>
        <taxon>Clostridiaceae</taxon>
        <taxon>Clostridium</taxon>
    </lineage>
</organism>
<dbReference type="EMBL" id="JABAGD010000015">
    <property type="protein sequence ID" value="NMF05113.1"/>
    <property type="molecule type" value="Genomic_DNA"/>
</dbReference>